<dbReference type="EMBL" id="WJQU01000001">
    <property type="protein sequence ID" value="KAJ6649834.1"/>
    <property type="molecule type" value="Genomic_DNA"/>
</dbReference>
<organism evidence="1 2">
    <name type="scientific">Pseudolycoriella hygida</name>
    <dbReference type="NCBI Taxonomy" id="35572"/>
    <lineage>
        <taxon>Eukaryota</taxon>
        <taxon>Metazoa</taxon>
        <taxon>Ecdysozoa</taxon>
        <taxon>Arthropoda</taxon>
        <taxon>Hexapoda</taxon>
        <taxon>Insecta</taxon>
        <taxon>Pterygota</taxon>
        <taxon>Neoptera</taxon>
        <taxon>Endopterygota</taxon>
        <taxon>Diptera</taxon>
        <taxon>Nematocera</taxon>
        <taxon>Sciaroidea</taxon>
        <taxon>Sciaridae</taxon>
        <taxon>Pseudolycoriella</taxon>
    </lineage>
</organism>
<evidence type="ECO:0000313" key="2">
    <source>
        <dbReference type="Proteomes" id="UP001151699"/>
    </source>
</evidence>
<name>A0A9Q0NHN2_9DIPT</name>
<evidence type="ECO:0000313" key="1">
    <source>
        <dbReference type="EMBL" id="KAJ6649834.1"/>
    </source>
</evidence>
<proteinExistence type="predicted"/>
<dbReference type="Proteomes" id="UP001151699">
    <property type="component" value="Chromosome A"/>
</dbReference>
<accession>A0A9Q0NHN2</accession>
<sequence>MPIPSKTVDFLEDINAKYATLECEIEQKLAKIYEDEQKFEKTYSTKRVTFEDTSSRICTDLEAAKRRNTGLIKQLEISKARLRSRATYSPLEQVLKKAINIYINYSDLPPSTIRKKFGPTFV</sequence>
<dbReference type="OrthoDB" id="7731029at2759"/>
<protein>
    <submittedName>
        <fullName evidence="1">Uncharacterized protein</fullName>
    </submittedName>
</protein>
<dbReference type="AlphaFoldDB" id="A0A9Q0NHN2"/>
<keyword evidence="2" id="KW-1185">Reference proteome</keyword>
<comment type="caution">
    <text evidence="1">The sequence shown here is derived from an EMBL/GenBank/DDBJ whole genome shotgun (WGS) entry which is preliminary data.</text>
</comment>
<gene>
    <name evidence="1" type="ORF">Bhyg_05075</name>
</gene>
<reference evidence="1" key="1">
    <citation type="submission" date="2022-07" db="EMBL/GenBank/DDBJ databases">
        <authorList>
            <person name="Trinca V."/>
            <person name="Uliana J.V.C."/>
            <person name="Torres T.T."/>
            <person name="Ward R.J."/>
            <person name="Monesi N."/>
        </authorList>
    </citation>
    <scope>NUCLEOTIDE SEQUENCE</scope>
    <source>
        <strain evidence="1">HSMRA1968</strain>
        <tissue evidence="1">Whole embryos</tissue>
    </source>
</reference>